<comment type="catalytic activity">
    <reaction evidence="47">
        <text>1-octadecanoyl-sn-glycero-3-phosphocholine + hexadecanoyl-CoA = 1-octadecanoyl-2-hexadecanoyl-sn-glycero-3-phosphocholine + CoA</text>
        <dbReference type="Rhea" id="RHEA:37527"/>
        <dbReference type="ChEBI" id="CHEBI:57287"/>
        <dbReference type="ChEBI" id="CHEBI:57379"/>
        <dbReference type="ChEBI" id="CHEBI:73858"/>
        <dbReference type="ChEBI" id="CHEBI:75026"/>
    </reaction>
    <physiologicalReaction direction="left-to-right" evidence="47">
        <dbReference type="Rhea" id="RHEA:37528"/>
    </physiologicalReaction>
</comment>
<evidence type="ECO:0000256" key="15">
    <source>
        <dbReference type="ARBA" id="ARBA00022737"/>
    </source>
</evidence>
<dbReference type="GO" id="GO:0005509">
    <property type="term" value="F:calcium ion binding"/>
    <property type="evidence" value="ECO:0007669"/>
    <property type="project" value="InterPro"/>
</dbReference>
<evidence type="ECO:0000256" key="8">
    <source>
        <dbReference type="ARBA" id="ARBA00013211"/>
    </source>
</evidence>
<keyword evidence="17" id="KW-0106">Calcium</keyword>
<comment type="catalytic activity">
    <reaction evidence="51">
        <text>1-tetradecanoyl-sn-glycero-3-phosphocholine + hexadecanoyl-CoA = 1-tetradecanoyl-2-hexadecanoyl-sn-glycero-3-phosphocholine + CoA</text>
        <dbReference type="Rhea" id="RHEA:37655"/>
        <dbReference type="ChEBI" id="CHEBI:57287"/>
        <dbReference type="ChEBI" id="CHEBI:57379"/>
        <dbReference type="ChEBI" id="CHEBI:64489"/>
        <dbReference type="ChEBI" id="CHEBI:75062"/>
    </reaction>
    <physiologicalReaction direction="left-to-right" evidence="51">
        <dbReference type="Rhea" id="RHEA:37656"/>
    </physiologicalReaction>
</comment>
<comment type="catalytic activity">
    <reaction evidence="43">
        <text>1-hexadecanoyl-sn-glycero-3-phospho-(1'-sn-glycerol) + hexadecanoyl-CoA = 1,2-dihexadecanoyl-sn-glycero-3-phospho-(1'-sn-glycerol) + CoA</text>
        <dbReference type="Rhea" id="RHEA:35851"/>
        <dbReference type="ChEBI" id="CHEBI:57287"/>
        <dbReference type="ChEBI" id="CHEBI:57379"/>
        <dbReference type="ChEBI" id="CHEBI:72829"/>
        <dbReference type="ChEBI" id="CHEBI:75158"/>
    </reaction>
    <physiologicalReaction direction="left-to-right" evidence="43">
        <dbReference type="Rhea" id="RHEA:35852"/>
    </physiologicalReaction>
</comment>
<comment type="catalytic activity">
    <reaction evidence="55">
        <text>(4Z,7Z,10Z,13Z,16Z,19Z)-docosahexaenoyl-CoA + 1-hexadecanoyl-sn-glycero-3-phosphocholine = 1-hexadecanoyl-2-(4Z,7Z,10Z,13Z,16Z,19Z-docosahexaenoyl)-sn-glycero-3-phosphocholine + CoA</text>
        <dbReference type="Rhea" id="RHEA:37475"/>
        <dbReference type="ChEBI" id="CHEBI:57287"/>
        <dbReference type="ChEBI" id="CHEBI:72998"/>
        <dbReference type="ChEBI" id="CHEBI:74298"/>
        <dbReference type="ChEBI" id="CHEBI:74963"/>
    </reaction>
    <physiologicalReaction direction="left-to-right" evidence="55">
        <dbReference type="Rhea" id="RHEA:37476"/>
    </physiologicalReaction>
</comment>
<evidence type="ECO:0000256" key="10">
    <source>
        <dbReference type="ARBA" id="ARBA00022516"/>
    </source>
</evidence>
<evidence type="ECO:0000256" key="1">
    <source>
        <dbReference type="ARBA" id="ARBA00001141"/>
    </source>
</evidence>
<evidence type="ECO:0000256" key="58">
    <source>
        <dbReference type="ARBA" id="ARBA00073955"/>
    </source>
</evidence>
<keyword evidence="16" id="KW-0256">Endoplasmic reticulum</keyword>
<dbReference type="EC" id="2.3.1.51" evidence="8"/>
<dbReference type="Ensembl" id="ENSCCNT00000015472.1">
    <property type="protein sequence ID" value="ENSCCNP00000011811.1"/>
    <property type="gene ID" value="ENSCCNG00000012259.1"/>
</dbReference>
<dbReference type="GO" id="GO:0047192">
    <property type="term" value="F:1-alkylglycerophosphocholine O-acetyltransferase activity"/>
    <property type="evidence" value="ECO:0007669"/>
    <property type="project" value="UniProtKB-EC"/>
</dbReference>
<evidence type="ECO:0000256" key="64">
    <source>
        <dbReference type="ARBA" id="ARBA00083690"/>
    </source>
</evidence>
<comment type="catalytic activity">
    <reaction evidence="45">
        <text>a 1-O-(1Z-alkenyl)-sn-glycero-3-phosphocholine + an acyl-CoA = a 1-O-(1Z-alkenyl)-2-acyl-sn-glycero-3-phosphocholine + CoA</text>
        <dbReference type="Rhea" id="RHEA:10344"/>
        <dbReference type="ChEBI" id="CHEBI:57287"/>
        <dbReference type="ChEBI" id="CHEBI:58342"/>
        <dbReference type="ChEBI" id="CHEBI:77286"/>
        <dbReference type="ChEBI" id="CHEBI:77287"/>
        <dbReference type="EC" id="2.3.1.25"/>
    </reaction>
</comment>
<feature type="compositionally biased region" description="Basic and acidic residues" evidence="65">
    <location>
        <begin position="208"/>
        <end position="219"/>
    </location>
</feature>
<dbReference type="GO" id="GO:0003841">
    <property type="term" value="F:1-acylglycerol-3-phosphate O-acyltransferase activity"/>
    <property type="evidence" value="ECO:0007669"/>
    <property type="project" value="UniProtKB-EC"/>
</dbReference>
<evidence type="ECO:0000256" key="65">
    <source>
        <dbReference type="SAM" id="MobiDB-lite"/>
    </source>
</evidence>
<evidence type="ECO:0000256" key="43">
    <source>
        <dbReference type="ARBA" id="ARBA00051498"/>
    </source>
</evidence>
<evidence type="ECO:0000256" key="56">
    <source>
        <dbReference type="ARBA" id="ARBA00066989"/>
    </source>
</evidence>
<proteinExistence type="inferred from homology"/>
<evidence type="ECO:0000256" key="53">
    <source>
        <dbReference type="ARBA" id="ARBA00052662"/>
    </source>
</evidence>
<evidence type="ECO:0000256" key="16">
    <source>
        <dbReference type="ARBA" id="ARBA00022824"/>
    </source>
</evidence>
<comment type="catalytic activity">
    <reaction evidence="40">
        <text>dodecanoyl-CoA + 1-hexadecanoyl-sn-glycero-3-phosphocholine = 1-hexadecanoyl-2-dodecanoyl-sn-glycero-3-phosphocholine + CoA</text>
        <dbReference type="Rhea" id="RHEA:37515"/>
        <dbReference type="ChEBI" id="CHEBI:57287"/>
        <dbReference type="ChEBI" id="CHEBI:57375"/>
        <dbReference type="ChEBI" id="CHEBI:72998"/>
        <dbReference type="ChEBI" id="CHEBI:75018"/>
    </reaction>
    <physiologicalReaction direction="left-to-right" evidence="40">
        <dbReference type="Rhea" id="RHEA:37516"/>
    </physiologicalReaction>
</comment>
<keyword evidence="18" id="KW-0735">Signal-anchor</keyword>
<evidence type="ECO:0000256" key="31">
    <source>
        <dbReference type="ARBA" id="ARBA00050110"/>
    </source>
</evidence>
<keyword evidence="9" id="KW-1003">Cell membrane</keyword>
<evidence type="ECO:0000256" key="26">
    <source>
        <dbReference type="ARBA" id="ARBA00024460"/>
    </source>
</evidence>
<comment type="catalytic activity">
    <reaction evidence="34">
        <text>a 1-O-(1Z-alkenyl)-sn-glycero-3-phosphocholine + hexadecanoyl-CoA = 1-O-(1Z)-alkenyl-2-hexadecanoyl-sn-glycero-3-phosphocholine + CoA</text>
        <dbReference type="Rhea" id="RHEA:37819"/>
        <dbReference type="ChEBI" id="CHEBI:57287"/>
        <dbReference type="ChEBI" id="CHEBI:57379"/>
        <dbReference type="ChEBI" id="CHEBI:77287"/>
        <dbReference type="ChEBI" id="CHEBI:77304"/>
    </reaction>
    <physiologicalReaction direction="left-to-right" evidence="34">
        <dbReference type="Rhea" id="RHEA:37820"/>
    </physiologicalReaction>
</comment>
<dbReference type="InterPro" id="IPR002048">
    <property type="entry name" value="EF_hand_dom"/>
</dbReference>
<evidence type="ECO:0000256" key="7">
    <source>
        <dbReference type="ARBA" id="ARBA00008655"/>
    </source>
</evidence>
<comment type="subcellular location">
    <subcellularLocation>
        <location evidence="3">Cell membrane</location>
        <topology evidence="3">Single-pass type II membrane protein</topology>
    </subcellularLocation>
    <subcellularLocation>
        <location evidence="5">Endoplasmic reticulum membrane</location>
        <topology evidence="5">Single-pass type II membrane protein</topology>
    </subcellularLocation>
    <subcellularLocation>
        <location evidence="2">Golgi apparatus membrane</location>
        <topology evidence="2">Single-pass type II membrane protein</topology>
    </subcellularLocation>
    <subcellularLocation>
        <location evidence="4">Lipid droplet</location>
    </subcellularLocation>
</comment>
<comment type="catalytic activity">
    <reaction evidence="50">
        <text>a 1-O-alkyl-sn-glycero-3-phosphocholine + acetyl-CoA = a 1-O-alkyl-2-acetyl-sn-glycero-3-phosphocholine + CoA</text>
        <dbReference type="Rhea" id="RHEA:18461"/>
        <dbReference type="ChEBI" id="CHEBI:30909"/>
        <dbReference type="ChEBI" id="CHEBI:36707"/>
        <dbReference type="ChEBI" id="CHEBI:57287"/>
        <dbReference type="ChEBI" id="CHEBI:57288"/>
        <dbReference type="EC" id="2.3.1.67"/>
    </reaction>
</comment>
<keyword evidence="11" id="KW-0551">Lipid droplet</keyword>
<evidence type="ECO:0000256" key="32">
    <source>
        <dbReference type="ARBA" id="ARBA00050162"/>
    </source>
</evidence>
<dbReference type="FunFam" id="1.10.238.10:FF:000379">
    <property type="entry name" value="Lysophosphatidylcholine acyltransferase 1"/>
    <property type="match status" value="1"/>
</dbReference>
<evidence type="ECO:0000256" key="22">
    <source>
        <dbReference type="ARBA" id="ARBA00023136"/>
    </source>
</evidence>
<dbReference type="InterPro" id="IPR011992">
    <property type="entry name" value="EF-hand-dom_pair"/>
</dbReference>
<evidence type="ECO:0000256" key="20">
    <source>
        <dbReference type="ARBA" id="ARBA00023034"/>
    </source>
</evidence>
<dbReference type="GO" id="GO:0047159">
    <property type="term" value="F:plasmalogen synthase activity"/>
    <property type="evidence" value="ECO:0007669"/>
    <property type="project" value="UniProtKB-EC"/>
</dbReference>
<comment type="catalytic activity">
    <reaction evidence="53">
        <text>1-eicosanoyl-sn-glycero-3-phosphocholine + hexadecanoyl-CoA = 1-eicosanoyl-2-hexadecanoyl-sn-glycero-3-phosphocholine + CoA</text>
        <dbReference type="Rhea" id="RHEA:37843"/>
        <dbReference type="ChEBI" id="CHEBI:57287"/>
        <dbReference type="ChEBI" id="CHEBI:57379"/>
        <dbReference type="ChEBI" id="CHEBI:74968"/>
        <dbReference type="ChEBI" id="CHEBI:75294"/>
    </reaction>
    <physiologicalReaction direction="left-to-right" evidence="53">
        <dbReference type="Rhea" id="RHEA:37844"/>
    </physiologicalReaction>
</comment>
<evidence type="ECO:0000256" key="51">
    <source>
        <dbReference type="ARBA" id="ARBA00052357"/>
    </source>
</evidence>
<evidence type="ECO:0000313" key="67">
    <source>
        <dbReference type="Ensembl" id="ENSCCNP00000011811.1"/>
    </source>
</evidence>
<comment type="catalytic activity">
    <reaction evidence="44">
        <text>1-O-hexadecyl-sn-glycero-3-phosphocholine + acetyl-CoA = 1-O-hexadecyl-2-acetyl-sn-glycero-3-phosphocholine + CoA</text>
        <dbReference type="Rhea" id="RHEA:37719"/>
        <dbReference type="ChEBI" id="CHEBI:44811"/>
        <dbReference type="ChEBI" id="CHEBI:57287"/>
        <dbReference type="ChEBI" id="CHEBI:57288"/>
        <dbReference type="ChEBI" id="CHEBI:64496"/>
    </reaction>
    <physiologicalReaction direction="left-to-right" evidence="44">
        <dbReference type="Rhea" id="RHEA:37720"/>
    </physiologicalReaction>
</comment>
<keyword evidence="15" id="KW-0677">Repeat</keyword>
<dbReference type="AlphaFoldDB" id="A0A8C0WI00"/>
<comment type="catalytic activity">
    <reaction evidence="1">
        <text>a 1-acyl-sn-glycero-3-phosphate + an acyl-CoA = a 1,2-diacyl-sn-glycero-3-phosphate + CoA</text>
        <dbReference type="Rhea" id="RHEA:19709"/>
        <dbReference type="ChEBI" id="CHEBI:57287"/>
        <dbReference type="ChEBI" id="CHEBI:57970"/>
        <dbReference type="ChEBI" id="CHEBI:58342"/>
        <dbReference type="ChEBI" id="CHEBI:58608"/>
        <dbReference type="EC" id="2.3.1.51"/>
    </reaction>
</comment>
<comment type="catalytic activity">
    <reaction evidence="41">
        <text>tetradecanoyl-CoA + 1-hexadecanoyl-sn-glycero-3-phosphocholine = 1-hexadecanoyl-2-tetradecanoyl-sn-glycero-3-phosphocholine + CoA</text>
        <dbReference type="Rhea" id="RHEA:37867"/>
        <dbReference type="ChEBI" id="CHEBI:57287"/>
        <dbReference type="ChEBI" id="CHEBI:57385"/>
        <dbReference type="ChEBI" id="CHEBI:72998"/>
        <dbReference type="ChEBI" id="CHEBI:75304"/>
    </reaction>
    <physiologicalReaction direction="left-to-right" evidence="41">
        <dbReference type="Rhea" id="RHEA:37868"/>
    </physiologicalReaction>
</comment>
<dbReference type="GO" id="GO:0005811">
    <property type="term" value="C:lipid droplet"/>
    <property type="evidence" value="ECO:0007669"/>
    <property type="project" value="UniProtKB-SubCell"/>
</dbReference>
<dbReference type="GO" id="GO:0005789">
    <property type="term" value="C:endoplasmic reticulum membrane"/>
    <property type="evidence" value="ECO:0007669"/>
    <property type="project" value="UniProtKB-SubCell"/>
</dbReference>
<dbReference type="GO" id="GO:0019722">
    <property type="term" value="P:calcium-mediated signaling"/>
    <property type="evidence" value="ECO:0007669"/>
    <property type="project" value="InterPro"/>
</dbReference>
<keyword evidence="19" id="KW-1133">Transmembrane helix</keyword>
<evidence type="ECO:0000256" key="42">
    <source>
        <dbReference type="ARBA" id="ARBA00051483"/>
    </source>
</evidence>
<dbReference type="GO" id="GO:0047184">
    <property type="term" value="F:1-acylglycerophosphocholine O-acyltransferase activity"/>
    <property type="evidence" value="ECO:0007669"/>
    <property type="project" value="UniProtKB-EC"/>
</dbReference>
<evidence type="ECO:0000256" key="35">
    <source>
        <dbReference type="ARBA" id="ARBA00050784"/>
    </source>
</evidence>
<comment type="catalytic activity">
    <reaction evidence="39">
        <text>1-O-octadecyl-sn-glycero-3-phosphocholine + hexadecanoyl-CoA = 1-O-octadecyl-2-hexadecanoyl-sn-glycero-3-phosphocholine + CoA</text>
        <dbReference type="Rhea" id="RHEA:37839"/>
        <dbReference type="ChEBI" id="CHEBI:57287"/>
        <dbReference type="ChEBI" id="CHEBI:57379"/>
        <dbReference type="ChEBI" id="CHEBI:75216"/>
        <dbReference type="ChEBI" id="CHEBI:75290"/>
    </reaction>
    <physiologicalReaction direction="left-to-right" evidence="39">
        <dbReference type="Rhea" id="RHEA:37840"/>
    </physiologicalReaction>
</comment>
<dbReference type="EC" id="2.3.1.25" evidence="57"/>
<organism evidence="67">
    <name type="scientific">Castor canadensis</name>
    <name type="common">American beaver</name>
    <dbReference type="NCBI Taxonomy" id="51338"/>
    <lineage>
        <taxon>Eukaryota</taxon>
        <taxon>Metazoa</taxon>
        <taxon>Chordata</taxon>
        <taxon>Craniata</taxon>
        <taxon>Vertebrata</taxon>
        <taxon>Euteleostomi</taxon>
        <taxon>Mammalia</taxon>
        <taxon>Eutheria</taxon>
        <taxon>Euarchontoglires</taxon>
        <taxon>Glires</taxon>
        <taxon>Rodentia</taxon>
        <taxon>Castorimorpha</taxon>
        <taxon>Castoridae</taxon>
        <taxon>Castor</taxon>
    </lineage>
</organism>
<evidence type="ECO:0000256" key="41">
    <source>
        <dbReference type="ARBA" id="ARBA00051392"/>
    </source>
</evidence>
<evidence type="ECO:0000256" key="9">
    <source>
        <dbReference type="ARBA" id="ARBA00022475"/>
    </source>
</evidence>
<evidence type="ECO:0000256" key="54">
    <source>
        <dbReference type="ARBA" id="ARBA00052694"/>
    </source>
</evidence>
<reference evidence="67" key="1">
    <citation type="submission" date="2023-09" db="UniProtKB">
        <authorList>
            <consortium name="Ensembl"/>
        </authorList>
    </citation>
    <scope>IDENTIFICATION</scope>
</reference>
<evidence type="ECO:0000256" key="18">
    <source>
        <dbReference type="ARBA" id="ARBA00022968"/>
    </source>
</evidence>
<evidence type="ECO:0000256" key="55">
    <source>
        <dbReference type="ARBA" id="ARBA00052725"/>
    </source>
</evidence>
<dbReference type="Pfam" id="PF13833">
    <property type="entry name" value="EF-hand_8"/>
    <property type="match status" value="1"/>
</dbReference>
<comment type="catalytic activity">
    <reaction evidence="42">
        <text>decanoyl-CoA + 1-hexadecanoyl-sn-glycero-3-phosphocholine = 1-hexadecanoyl-2-decanoyl-sn-glycero-3-phosphocholine + CoA</text>
        <dbReference type="Rhea" id="RHEA:37863"/>
        <dbReference type="ChEBI" id="CHEBI:57287"/>
        <dbReference type="ChEBI" id="CHEBI:61430"/>
        <dbReference type="ChEBI" id="CHEBI:72998"/>
        <dbReference type="ChEBI" id="CHEBI:75300"/>
    </reaction>
    <physiologicalReaction direction="left-to-right" evidence="42">
        <dbReference type="Rhea" id="RHEA:37864"/>
    </physiologicalReaction>
</comment>
<sequence length="219" mass="24288">ALGVSVTDYTFEDCQLALAEGQLRLPADTCLLEFAGLLKPEKLEKDLDKYSESAKMRRGERIGLSEFAAYLEVPVSDTLEDMFSLFDESGAGGKMDLREYVVALSVVCRPSQTLDTIQLAFQMYGSPEDGSIEEDELSCILRTALGVAELNVTDLFRAIDQEEKGKITFTDFSRFAEMFPDFAEDCTQTPPAPTPNGFCTDFSPEDSDFGRKPSHKKLD</sequence>
<evidence type="ECO:0000256" key="24">
    <source>
        <dbReference type="ARBA" id="ARBA00023264"/>
    </source>
</evidence>
<evidence type="ECO:0000256" key="52">
    <source>
        <dbReference type="ARBA" id="ARBA00052437"/>
    </source>
</evidence>
<evidence type="ECO:0000256" key="28">
    <source>
        <dbReference type="ARBA" id="ARBA00025707"/>
    </source>
</evidence>
<keyword evidence="12" id="KW-0808">Transferase</keyword>
<evidence type="ECO:0000256" key="47">
    <source>
        <dbReference type="ARBA" id="ARBA00051878"/>
    </source>
</evidence>
<evidence type="ECO:0000256" key="62">
    <source>
        <dbReference type="ARBA" id="ARBA00079784"/>
    </source>
</evidence>
<evidence type="ECO:0000256" key="63">
    <source>
        <dbReference type="ARBA" id="ARBA00080539"/>
    </source>
</evidence>
<evidence type="ECO:0000259" key="66">
    <source>
        <dbReference type="PROSITE" id="PS50222"/>
    </source>
</evidence>
<dbReference type="EC" id="2.3.1.67" evidence="56"/>
<comment type="pathway">
    <text evidence="6">Lipid metabolism; phospholipid metabolism.</text>
</comment>
<keyword evidence="14" id="KW-0479">Metal-binding</keyword>
<comment type="catalytic activity">
    <reaction evidence="49">
        <text>octanoyl-CoA + 1-hexadecanoyl-sn-glycero-3-phosphocholine = 1-hexadecanoyl-2-octanoyl-sn-glycero-3-phosphocholine + CoA</text>
        <dbReference type="Rhea" id="RHEA:37859"/>
        <dbReference type="ChEBI" id="CHEBI:57287"/>
        <dbReference type="ChEBI" id="CHEBI:57386"/>
        <dbReference type="ChEBI" id="CHEBI:72998"/>
        <dbReference type="ChEBI" id="CHEBI:75302"/>
    </reaction>
    <physiologicalReaction direction="left-to-right" evidence="49">
        <dbReference type="Rhea" id="RHEA:37860"/>
    </physiologicalReaction>
</comment>
<evidence type="ECO:0000256" key="29">
    <source>
        <dbReference type="ARBA" id="ARBA00026120"/>
    </source>
</evidence>
<accession>A0A8C0WI00</accession>
<evidence type="ECO:0000256" key="34">
    <source>
        <dbReference type="ARBA" id="ARBA00050747"/>
    </source>
</evidence>
<evidence type="ECO:0000256" key="37">
    <source>
        <dbReference type="ARBA" id="ARBA00050957"/>
    </source>
</evidence>
<comment type="catalytic activity">
    <reaction evidence="38">
        <text>hexanoyl-CoA + 1-hexadecanoyl-sn-glycero-3-phosphocholine = 1-hexadecanoyl-2-hexanoyl-sn-glycero-3-phosphocholine + CoA</text>
        <dbReference type="Rhea" id="RHEA:37855"/>
        <dbReference type="ChEBI" id="CHEBI:57287"/>
        <dbReference type="ChEBI" id="CHEBI:62620"/>
        <dbReference type="ChEBI" id="CHEBI:72998"/>
        <dbReference type="ChEBI" id="CHEBI:75301"/>
    </reaction>
    <physiologicalReaction direction="left-to-right" evidence="38">
        <dbReference type="Rhea" id="RHEA:37856"/>
    </physiologicalReaction>
</comment>
<evidence type="ECO:0000256" key="44">
    <source>
        <dbReference type="ARBA" id="ARBA00051526"/>
    </source>
</evidence>
<evidence type="ECO:0000256" key="23">
    <source>
        <dbReference type="ARBA" id="ARBA00023209"/>
    </source>
</evidence>
<comment type="catalytic activity">
    <reaction evidence="31">
        <text>a 1-acyl-sn-glycero-3-phosphocholine + hexadecanoyl-CoA = 1-acyl-2-hexadecanoyl-sn-glycero-3-phosphocholine + CoA</text>
        <dbReference type="Rhea" id="RHEA:37803"/>
        <dbReference type="ChEBI" id="CHEBI:57287"/>
        <dbReference type="ChEBI" id="CHEBI:57379"/>
        <dbReference type="ChEBI" id="CHEBI:58168"/>
        <dbReference type="ChEBI" id="CHEBI:75279"/>
    </reaction>
    <physiologicalReaction direction="left-to-right" evidence="31">
        <dbReference type="Rhea" id="RHEA:37804"/>
    </physiologicalReaction>
</comment>
<dbReference type="Gene3D" id="1.10.238.10">
    <property type="entry name" value="EF-hand"/>
    <property type="match status" value="1"/>
</dbReference>
<comment type="catalytic activity">
    <reaction evidence="37">
        <text>1-hexadecanoyl-sn-glycero-3-phosphocholine + acetyl-CoA = 1-hexadecanoyl-2-acetyl-sn-glycero-3-phosphocholine + CoA</text>
        <dbReference type="Rhea" id="RHEA:37703"/>
        <dbReference type="ChEBI" id="CHEBI:57287"/>
        <dbReference type="ChEBI" id="CHEBI:57288"/>
        <dbReference type="ChEBI" id="CHEBI:72998"/>
        <dbReference type="ChEBI" id="CHEBI:75219"/>
    </reaction>
    <physiologicalReaction direction="left-to-right" evidence="37">
        <dbReference type="Rhea" id="RHEA:37704"/>
    </physiologicalReaction>
</comment>
<comment type="catalytic activity">
    <reaction evidence="52">
        <text>eicosanoyl-CoA + 1-hexadecanoyl-sn-glycero-3-phosphocholine = 1-hexadecanoyl-2-eicosanoyl-sn-glycero-3-phosphocholine + CoA</text>
        <dbReference type="Rhea" id="RHEA:43264"/>
        <dbReference type="ChEBI" id="CHEBI:57287"/>
        <dbReference type="ChEBI" id="CHEBI:57380"/>
        <dbReference type="ChEBI" id="CHEBI:72998"/>
        <dbReference type="ChEBI" id="CHEBI:82943"/>
    </reaction>
    <physiologicalReaction direction="left-to-right" evidence="52">
        <dbReference type="Rhea" id="RHEA:43265"/>
    </physiologicalReaction>
</comment>
<comment type="catalytic activity">
    <reaction evidence="27">
        <text>a 1-acyl-sn-glycero-3-phosphocholine + an acyl-CoA = a 1,2-diacyl-sn-glycero-3-phosphocholine + CoA</text>
        <dbReference type="Rhea" id="RHEA:12937"/>
        <dbReference type="ChEBI" id="CHEBI:57287"/>
        <dbReference type="ChEBI" id="CHEBI:57643"/>
        <dbReference type="ChEBI" id="CHEBI:58168"/>
        <dbReference type="ChEBI" id="CHEBI:58342"/>
        <dbReference type="EC" id="2.3.1.23"/>
    </reaction>
</comment>
<evidence type="ECO:0000256" key="17">
    <source>
        <dbReference type="ARBA" id="ARBA00022837"/>
    </source>
</evidence>
<feature type="region of interest" description="Disordered" evidence="65">
    <location>
        <begin position="193"/>
        <end position="219"/>
    </location>
</feature>
<evidence type="ECO:0000256" key="11">
    <source>
        <dbReference type="ARBA" id="ARBA00022677"/>
    </source>
</evidence>
<comment type="catalytic activity">
    <reaction evidence="32">
        <text>1-(9Z-octadecenoyl)-sn-glycero-3-phosphocholine + hexadecanoyl-CoA = 1-(9Z-octadecenoyl)-2-hexadecanoyl-sn-glycero-3-phosphocholine + CoA</text>
        <dbReference type="Rhea" id="RHEA:37383"/>
        <dbReference type="ChEBI" id="CHEBI:28610"/>
        <dbReference type="ChEBI" id="CHEBI:57287"/>
        <dbReference type="ChEBI" id="CHEBI:57379"/>
        <dbReference type="ChEBI" id="CHEBI:74667"/>
    </reaction>
    <physiologicalReaction direction="left-to-right" evidence="32">
        <dbReference type="Rhea" id="RHEA:37384"/>
    </physiologicalReaction>
</comment>
<evidence type="ECO:0000256" key="36">
    <source>
        <dbReference type="ARBA" id="ARBA00050900"/>
    </source>
</evidence>
<evidence type="ECO:0000256" key="33">
    <source>
        <dbReference type="ARBA" id="ARBA00050502"/>
    </source>
</evidence>
<keyword evidence="22" id="KW-0472">Membrane</keyword>
<keyword evidence="10" id="KW-0444">Lipid biosynthesis</keyword>
<evidence type="ECO:0000256" key="12">
    <source>
        <dbReference type="ARBA" id="ARBA00022679"/>
    </source>
</evidence>
<evidence type="ECO:0000256" key="5">
    <source>
        <dbReference type="ARBA" id="ARBA00004648"/>
    </source>
</evidence>
<evidence type="ECO:0000256" key="13">
    <source>
        <dbReference type="ARBA" id="ARBA00022692"/>
    </source>
</evidence>
<dbReference type="PANTHER" id="PTHR23056">
    <property type="entry name" value="CALCINEURIN B"/>
    <property type="match status" value="1"/>
</dbReference>
<dbReference type="GO" id="GO:0005886">
    <property type="term" value="C:plasma membrane"/>
    <property type="evidence" value="ECO:0007669"/>
    <property type="project" value="UniProtKB-SubCell"/>
</dbReference>
<keyword evidence="24" id="KW-1208">Phospholipid metabolism</keyword>
<name>A0A8C0WI00_CASCN</name>
<dbReference type="EC" id="2.3.1.23" evidence="29"/>
<feature type="domain" description="EF-hand" evidence="66">
    <location>
        <begin position="147"/>
        <end position="182"/>
    </location>
</feature>
<keyword evidence="25" id="KW-0012">Acyltransferase</keyword>
<evidence type="ECO:0000256" key="45">
    <source>
        <dbReference type="ARBA" id="ARBA00051685"/>
    </source>
</evidence>
<evidence type="ECO:0000256" key="49">
    <source>
        <dbReference type="ARBA" id="ARBA00051964"/>
    </source>
</evidence>
<evidence type="ECO:0000256" key="38">
    <source>
        <dbReference type="ARBA" id="ARBA00050971"/>
    </source>
</evidence>
<evidence type="ECO:0000256" key="25">
    <source>
        <dbReference type="ARBA" id="ARBA00023315"/>
    </source>
</evidence>
<evidence type="ECO:0000256" key="40">
    <source>
        <dbReference type="ARBA" id="ARBA00051266"/>
    </source>
</evidence>
<evidence type="ECO:0000256" key="48">
    <source>
        <dbReference type="ARBA" id="ARBA00051927"/>
    </source>
</evidence>
<comment type="catalytic activity">
    <reaction evidence="48">
        <text>(9Z,12Z)-octadecadienoyl-CoA + 1-hexadecanoyl-sn-glycero-3-phosphocholine = 1-hexadecanoyl-2-(9Z,12Z-octadecadienoyl)-sn-glycero-3-phosphocholine + CoA</text>
        <dbReference type="Rhea" id="RHEA:35995"/>
        <dbReference type="ChEBI" id="CHEBI:57287"/>
        <dbReference type="ChEBI" id="CHEBI:57383"/>
        <dbReference type="ChEBI" id="CHEBI:72998"/>
        <dbReference type="ChEBI" id="CHEBI:73002"/>
    </reaction>
    <physiologicalReaction direction="left-to-right" evidence="48">
        <dbReference type="Rhea" id="RHEA:35996"/>
    </physiologicalReaction>
</comment>
<evidence type="ECO:0000256" key="59">
    <source>
        <dbReference type="ARBA" id="ARBA00077633"/>
    </source>
</evidence>
<dbReference type="GO" id="GO:0019900">
    <property type="term" value="F:kinase binding"/>
    <property type="evidence" value="ECO:0007669"/>
    <property type="project" value="InterPro"/>
</dbReference>
<comment type="pathway">
    <text evidence="28">Phospholipid metabolism.</text>
</comment>
<evidence type="ECO:0000256" key="19">
    <source>
        <dbReference type="ARBA" id="ARBA00022989"/>
    </source>
</evidence>
<keyword evidence="13" id="KW-0812">Transmembrane</keyword>
<evidence type="ECO:0000256" key="14">
    <source>
        <dbReference type="ARBA" id="ARBA00022723"/>
    </source>
</evidence>
<evidence type="ECO:0000256" key="21">
    <source>
        <dbReference type="ARBA" id="ARBA00023098"/>
    </source>
</evidence>
<comment type="catalytic activity">
    <reaction evidence="54">
        <text>1-hexadecanoyl-sn-glycero-3-phosphocholine + (9Z)-octadecenoyl-CoA = 1-hexadecanoyl-2-(9Z-octadecenoyl)-sn-glycero-3-phosphocholine + CoA</text>
        <dbReference type="Rhea" id="RHEA:35991"/>
        <dbReference type="ChEBI" id="CHEBI:57287"/>
        <dbReference type="ChEBI" id="CHEBI:57387"/>
        <dbReference type="ChEBI" id="CHEBI:72998"/>
        <dbReference type="ChEBI" id="CHEBI:73001"/>
    </reaction>
    <physiologicalReaction direction="left-to-right" evidence="54">
        <dbReference type="Rhea" id="RHEA:35992"/>
    </physiologicalReaction>
</comment>
<protein>
    <recommendedName>
        <fullName evidence="58">Lysophosphatidylcholine acyltransferase 1</fullName>
        <ecNumber evidence="29">2.3.1.23</ecNumber>
        <ecNumber evidence="57">2.3.1.25</ecNumber>
        <ecNumber evidence="8">2.3.1.51</ecNumber>
        <ecNumber evidence="56">2.3.1.67</ecNumber>
    </recommendedName>
    <alternativeName>
        <fullName evidence="62">1-acylglycerol-3-phosphate O-acyltransferase</fullName>
    </alternativeName>
    <alternativeName>
        <fullName evidence="60">1-acylglycerophosphocholine O-acyltransferase</fullName>
    </alternativeName>
    <alternativeName>
        <fullName evidence="63">1-alkenylglycerophosphocholine O-acyltransferase</fullName>
    </alternativeName>
    <alternativeName>
        <fullName evidence="59">1-alkylglycerophosphocholine O-acetyltransferase</fullName>
    </alternativeName>
    <alternativeName>
        <fullName evidence="61">Acetyl-CoA:lyso-platelet-activating factor acetyltransferase</fullName>
    </alternativeName>
    <alternativeName>
        <fullName evidence="64">Acyltransferase-like 2</fullName>
    </alternativeName>
</protein>
<dbReference type="PANTHER" id="PTHR23056:SF110">
    <property type="entry name" value="CALMODULIN"/>
    <property type="match status" value="1"/>
</dbReference>
<dbReference type="GO" id="GO:0008654">
    <property type="term" value="P:phospholipid biosynthetic process"/>
    <property type="evidence" value="ECO:0007669"/>
    <property type="project" value="UniProtKB-KW"/>
</dbReference>
<comment type="catalytic activity">
    <reaction evidence="35">
        <text>a 1-acyl-sn-glycero-3-phosphate + hexadecanoyl-CoA = 1-acyl-2-hexadecanoyl-sn-glycero-3-phosphate + CoA</text>
        <dbReference type="Rhea" id="RHEA:33315"/>
        <dbReference type="ChEBI" id="CHEBI:57287"/>
        <dbReference type="ChEBI" id="CHEBI:57379"/>
        <dbReference type="ChEBI" id="CHEBI:57970"/>
        <dbReference type="ChEBI" id="CHEBI:64862"/>
    </reaction>
    <physiologicalReaction direction="left-to-right" evidence="35">
        <dbReference type="Rhea" id="RHEA:33316"/>
    </physiologicalReaction>
</comment>
<dbReference type="InterPro" id="IPR045198">
    <property type="entry name" value="CNBL1-10"/>
</dbReference>
<evidence type="ECO:0000256" key="27">
    <source>
        <dbReference type="ARBA" id="ARBA00024623"/>
    </source>
</evidence>
<evidence type="ECO:0000256" key="57">
    <source>
        <dbReference type="ARBA" id="ARBA00067078"/>
    </source>
</evidence>
<keyword evidence="23" id="KW-0594">Phospholipid biosynthesis</keyword>
<keyword evidence="21" id="KW-0443">Lipid metabolism</keyword>
<comment type="similarity">
    <text evidence="7">Belongs to the 1-acyl-sn-glycerol-3-phosphate acyltransferase family.</text>
</comment>
<comment type="catalytic activity">
    <reaction evidence="30">
        <text>1-acyl-sn-glycero-3-phospho-(1'-sn-glycerol) + an acyl-CoA = a 1,2-diacyl-sn-glycero-3-phospho-(1'-sn-glycerol) + CoA</text>
        <dbReference type="Rhea" id="RHEA:33203"/>
        <dbReference type="ChEBI" id="CHEBI:57287"/>
        <dbReference type="ChEBI" id="CHEBI:58342"/>
        <dbReference type="ChEBI" id="CHEBI:64716"/>
        <dbReference type="ChEBI" id="CHEBI:64840"/>
    </reaction>
    <physiologicalReaction direction="left-to-right" evidence="30">
        <dbReference type="Rhea" id="RHEA:33204"/>
    </physiologicalReaction>
</comment>
<evidence type="ECO:0000256" key="60">
    <source>
        <dbReference type="ARBA" id="ARBA00078384"/>
    </source>
</evidence>
<comment type="catalytic activity">
    <reaction evidence="36">
        <text>1-O-hexadecyl-sn-glycero-3-phosphocholine + hexadecanoyl-CoA = 1-O-hexadecyl-2-hexadecanoyl-sn-glycero-3-phosphocholine + CoA</text>
        <dbReference type="Rhea" id="RHEA:37811"/>
        <dbReference type="ChEBI" id="CHEBI:57287"/>
        <dbReference type="ChEBI" id="CHEBI:57379"/>
        <dbReference type="ChEBI" id="CHEBI:64496"/>
        <dbReference type="ChEBI" id="CHEBI:72744"/>
    </reaction>
    <physiologicalReaction direction="left-to-right" evidence="36">
        <dbReference type="Rhea" id="RHEA:37812"/>
    </physiologicalReaction>
</comment>
<evidence type="ECO:0000256" key="2">
    <source>
        <dbReference type="ARBA" id="ARBA00004323"/>
    </source>
</evidence>
<comment type="catalytic activity">
    <reaction evidence="46">
        <text>1-dodecanoyl-sn-glycero-3-phosphocholine + hexadecanoyl-CoA = 1-dodecanoyl-2-hexadecanoyl-sn-glycero-3-phosphocholine + CoA</text>
        <dbReference type="Rhea" id="RHEA:37511"/>
        <dbReference type="ChEBI" id="CHEBI:57287"/>
        <dbReference type="ChEBI" id="CHEBI:57379"/>
        <dbReference type="ChEBI" id="CHEBI:74966"/>
        <dbReference type="ChEBI" id="CHEBI:75017"/>
    </reaction>
    <physiologicalReaction direction="left-to-right" evidence="46">
        <dbReference type="Rhea" id="RHEA:37512"/>
    </physiologicalReaction>
</comment>
<dbReference type="PROSITE" id="PS50222">
    <property type="entry name" value="EF_HAND_2"/>
    <property type="match status" value="1"/>
</dbReference>
<dbReference type="SUPFAM" id="SSF47473">
    <property type="entry name" value="EF-hand"/>
    <property type="match status" value="1"/>
</dbReference>
<evidence type="ECO:0000256" key="3">
    <source>
        <dbReference type="ARBA" id="ARBA00004401"/>
    </source>
</evidence>
<evidence type="ECO:0000256" key="61">
    <source>
        <dbReference type="ARBA" id="ARBA00078606"/>
    </source>
</evidence>
<comment type="catalytic activity">
    <reaction evidence="33">
        <text>1-acyl-sn-glycero-3-phospho-(1'-sn-glycerol) + hexadecanoyl-CoA = 1-acyl-2-hexadecanoyl-sn-glycero-3-phospho-(1'-sn-glycerol) + CoA</text>
        <dbReference type="Rhea" id="RHEA:37807"/>
        <dbReference type="ChEBI" id="CHEBI:57287"/>
        <dbReference type="ChEBI" id="CHEBI:57379"/>
        <dbReference type="ChEBI" id="CHEBI:64840"/>
        <dbReference type="ChEBI" id="CHEBI:75280"/>
    </reaction>
    <physiologicalReaction direction="left-to-right" evidence="33">
        <dbReference type="Rhea" id="RHEA:37808"/>
    </physiologicalReaction>
</comment>
<evidence type="ECO:0000256" key="46">
    <source>
        <dbReference type="ARBA" id="ARBA00051692"/>
    </source>
</evidence>
<dbReference type="GO" id="GO:0000139">
    <property type="term" value="C:Golgi membrane"/>
    <property type="evidence" value="ECO:0007669"/>
    <property type="project" value="UniProtKB-SubCell"/>
</dbReference>
<evidence type="ECO:0000256" key="39">
    <source>
        <dbReference type="ARBA" id="ARBA00051079"/>
    </source>
</evidence>
<evidence type="ECO:0000256" key="6">
    <source>
        <dbReference type="ARBA" id="ARBA00005074"/>
    </source>
</evidence>
<evidence type="ECO:0000256" key="4">
    <source>
        <dbReference type="ARBA" id="ARBA00004502"/>
    </source>
</evidence>
<comment type="catalytic activity">
    <reaction evidence="26">
        <text>1-hexadecanoyl-sn-glycero-3-phosphocholine + hexadecanoyl-CoA = 1,2-dihexadecanoyl-sn-glycero-3-phosphocholine + CoA</text>
        <dbReference type="Rhea" id="RHEA:35983"/>
        <dbReference type="ChEBI" id="CHEBI:57287"/>
        <dbReference type="ChEBI" id="CHEBI:57379"/>
        <dbReference type="ChEBI" id="CHEBI:72998"/>
        <dbReference type="ChEBI" id="CHEBI:72999"/>
    </reaction>
    <physiologicalReaction direction="left-to-right" evidence="26">
        <dbReference type="Rhea" id="RHEA:35984"/>
    </physiologicalReaction>
</comment>
<keyword evidence="20" id="KW-0333">Golgi apparatus</keyword>
<evidence type="ECO:0000256" key="30">
    <source>
        <dbReference type="ARBA" id="ARBA00047480"/>
    </source>
</evidence>
<evidence type="ECO:0000256" key="50">
    <source>
        <dbReference type="ARBA" id="ARBA00052300"/>
    </source>
</evidence>